<protein>
    <recommendedName>
        <fullName evidence="2">Myb-like domain-containing protein</fullName>
    </recommendedName>
</protein>
<keyword evidence="4" id="KW-1185">Reference proteome</keyword>
<dbReference type="GO" id="GO:0005634">
    <property type="term" value="C:nucleus"/>
    <property type="evidence" value="ECO:0007669"/>
    <property type="project" value="TreeGrafter"/>
</dbReference>
<proteinExistence type="predicted"/>
<organism evidence="3 4">
    <name type="scientific">Mytilus coruscus</name>
    <name type="common">Sea mussel</name>
    <dbReference type="NCBI Taxonomy" id="42192"/>
    <lineage>
        <taxon>Eukaryota</taxon>
        <taxon>Metazoa</taxon>
        <taxon>Spiralia</taxon>
        <taxon>Lophotrochozoa</taxon>
        <taxon>Mollusca</taxon>
        <taxon>Bivalvia</taxon>
        <taxon>Autobranchia</taxon>
        <taxon>Pteriomorphia</taxon>
        <taxon>Mytilida</taxon>
        <taxon>Mytiloidea</taxon>
        <taxon>Mytilidae</taxon>
        <taxon>Mytilinae</taxon>
        <taxon>Mytilus</taxon>
    </lineage>
</organism>
<evidence type="ECO:0000259" key="2">
    <source>
        <dbReference type="PROSITE" id="PS50090"/>
    </source>
</evidence>
<dbReference type="Proteomes" id="UP000507470">
    <property type="component" value="Unassembled WGS sequence"/>
</dbReference>
<dbReference type="Gene3D" id="1.10.10.60">
    <property type="entry name" value="Homeodomain-like"/>
    <property type="match status" value="1"/>
</dbReference>
<dbReference type="OrthoDB" id="6130159at2759"/>
<dbReference type="PANTHER" id="PTHR23098">
    <property type="entry name" value="AGAP001331-PA-RELATED"/>
    <property type="match status" value="1"/>
</dbReference>
<dbReference type="AlphaFoldDB" id="A0A6J8CXQ3"/>
<evidence type="ECO:0000313" key="3">
    <source>
        <dbReference type="EMBL" id="CAC5399722.1"/>
    </source>
</evidence>
<evidence type="ECO:0000256" key="1">
    <source>
        <dbReference type="SAM" id="MobiDB-lite"/>
    </source>
</evidence>
<accession>A0A6J8CXQ3</accession>
<name>A0A6J8CXQ3_MYTCO</name>
<reference evidence="3 4" key="1">
    <citation type="submission" date="2020-06" db="EMBL/GenBank/DDBJ databases">
        <authorList>
            <person name="Li R."/>
            <person name="Bekaert M."/>
        </authorList>
    </citation>
    <scope>NUCLEOTIDE SEQUENCE [LARGE SCALE GENOMIC DNA]</scope>
    <source>
        <strain evidence="4">wild</strain>
    </source>
</reference>
<gene>
    <name evidence="3" type="ORF">MCOR_33962</name>
</gene>
<dbReference type="EMBL" id="CACVKT020006063">
    <property type="protein sequence ID" value="CAC5399722.1"/>
    <property type="molecule type" value="Genomic_DNA"/>
</dbReference>
<evidence type="ECO:0000313" key="4">
    <source>
        <dbReference type="Proteomes" id="UP000507470"/>
    </source>
</evidence>
<dbReference type="InterPro" id="IPR001005">
    <property type="entry name" value="SANT/Myb"/>
</dbReference>
<dbReference type="SMART" id="SM00717">
    <property type="entry name" value="SANT"/>
    <property type="match status" value="1"/>
</dbReference>
<dbReference type="PANTHER" id="PTHR23098:SF16">
    <property type="entry name" value="REGULATORY PROTEIN ZESTE"/>
    <property type="match status" value="1"/>
</dbReference>
<dbReference type="PROSITE" id="PS50090">
    <property type="entry name" value="MYB_LIKE"/>
    <property type="match status" value="1"/>
</dbReference>
<sequence>MEDTSNPKKLPRLRKTNFSQLEENILQTEVEKNYATIREKHSTSTTNQEKNKIWTNITNKINALGVANRTQKEVRDKWRNLTTKAKSAFTEHRREINKTGGGPAPKKPSSSVERVVNMLQDSTSFSGIQGGIETSCFECLPAANEESDDDEIENTVDVQPEVIAVAPTRIPLSPMILVNSLPLNTTVGLPSRSVTAMSESTENISVPSINVIKKRRRVTQEDVFQMQIKVLKEQMSLYTEQRQLVKEQTEKEKKQTEKVAIQIQLLKKLNEDNTIPPTLTGSQAAYLAAMSSCFEDS</sequence>
<feature type="region of interest" description="Disordered" evidence="1">
    <location>
        <begin position="90"/>
        <end position="110"/>
    </location>
</feature>
<dbReference type="Pfam" id="PF13873">
    <property type="entry name" value="Myb_DNA-bind_5"/>
    <property type="match status" value="1"/>
</dbReference>
<dbReference type="InterPro" id="IPR028002">
    <property type="entry name" value="Myb_DNA-bind_5"/>
</dbReference>
<feature type="domain" description="Myb-like" evidence="2">
    <location>
        <begin position="10"/>
        <end position="82"/>
    </location>
</feature>